<proteinExistence type="predicted"/>
<gene>
    <name evidence="1" type="ORF">KC01_LOCUS7446</name>
</gene>
<sequence>MMLVEFEARARSAAAFFLLRFVSYSHYPRALRLRLRLAREMSECQLRVGRLGCELLLLHTQLKRRQCMQ</sequence>
<name>A0AAV2JJX5_KNICA</name>
<evidence type="ECO:0000313" key="2">
    <source>
        <dbReference type="Proteomes" id="UP001497482"/>
    </source>
</evidence>
<protein>
    <submittedName>
        <fullName evidence="1">Uncharacterized protein</fullName>
    </submittedName>
</protein>
<reference evidence="1 2" key="1">
    <citation type="submission" date="2024-04" db="EMBL/GenBank/DDBJ databases">
        <authorList>
            <person name="Waldvogel A.-M."/>
            <person name="Schoenle A."/>
        </authorList>
    </citation>
    <scope>NUCLEOTIDE SEQUENCE [LARGE SCALE GENOMIC DNA]</scope>
</reference>
<accession>A0AAV2JJX5</accession>
<dbReference type="AlphaFoldDB" id="A0AAV2JJX5"/>
<organism evidence="1 2">
    <name type="scientific">Knipowitschia caucasica</name>
    <name type="common">Caucasian dwarf goby</name>
    <name type="synonym">Pomatoschistus caucasicus</name>
    <dbReference type="NCBI Taxonomy" id="637954"/>
    <lineage>
        <taxon>Eukaryota</taxon>
        <taxon>Metazoa</taxon>
        <taxon>Chordata</taxon>
        <taxon>Craniata</taxon>
        <taxon>Vertebrata</taxon>
        <taxon>Euteleostomi</taxon>
        <taxon>Actinopterygii</taxon>
        <taxon>Neopterygii</taxon>
        <taxon>Teleostei</taxon>
        <taxon>Neoteleostei</taxon>
        <taxon>Acanthomorphata</taxon>
        <taxon>Gobiaria</taxon>
        <taxon>Gobiiformes</taxon>
        <taxon>Gobioidei</taxon>
        <taxon>Gobiidae</taxon>
        <taxon>Gobiinae</taxon>
        <taxon>Knipowitschia</taxon>
    </lineage>
</organism>
<evidence type="ECO:0000313" key="1">
    <source>
        <dbReference type="EMBL" id="CAL1575982.1"/>
    </source>
</evidence>
<dbReference type="Proteomes" id="UP001497482">
    <property type="component" value="Chromosome 12"/>
</dbReference>
<dbReference type="EMBL" id="OZ035834">
    <property type="protein sequence ID" value="CAL1575982.1"/>
    <property type="molecule type" value="Genomic_DNA"/>
</dbReference>
<keyword evidence="2" id="KW-1185">Reference proteome</keyword>